<organism evidence="12">
    <name type="scientific">uncultured Acidimicrobiales bacterium</name>
    <dbReference type="NCBI Taxonomy" id="310071"/>
    <lineage>
        <taxon>Bacteria</taxon>
        <taxon>Bacillati</taxon>
        <taxon>Actinomycetota</taxon>
        <taxon>Acidimicrobiia</taxon>
        <taxon>Acidimicrobiales</taxon>
        <taxon>environmental samples</taxon>
    </lineage>
</organism>
<proteinExistence type="inferred from homology"/>
<reference evidence="12" key="1">
    <citation type="submission" date="2020-02" db="EMBL/GenBank/DDBJ databases">
        <authorList>
            <person name="Meier V. D."/>
        </authorList>
    </citation>
    <scope>NUCLEOTIDE SEQUENCE</scope>
    <source>
        <strain evidence="12">AVDCRST_MAG50</strain>
    </source>
</reference>
<dbReference type="GO" id="GO:0005524">
    <property type="term" value="F:ATP binding"/>
    <property type="evidence" value="ECO:0007669"/>
    <property type="project" value="UniProtKB-KW"/>
</dbReference>
<keyword evidence="7" id="KW-0547">Nucleotide-binding</keyword>
<evidence type="ECO:0000256" key="3">
    <source>
        <dbReference type="ARBA" id="ARBA00019010"/>
    </source>
</evidence>
<dbReference type="NCBIfam" id="TIGR00150">
    <property type="entry name" value="T6A_YjeE"/>
    <property type="match status" value="1"/>
</dbReference>
<dbReference type="GO" id="GO:0005737">
    <property type="term" value="C:cytoplasm"/>
    <property type="evidence" value="ECO:0007669"/>
    <property type="project" value="UniProtKB-SubCell"/>
</dbReference>
<evidence type="ECO:0000256" key="8">
    <source>
        <dbReference type="ARBA" id="ARBA00022840"/>
    </source>
</evidence>
<dbReference type="PANTHER" id="PTHR33540:SF2">
    <property type="entry name" value="TRNA THREONYLCARBAMOYLADENOSINE BIOSYNTHESIS PROTEIN TSAE"/>
    <property type="match status" value="1"/>
</dbReference>
<name>A0A6J4J262_9ACTN</name>
<protein>
    <recommendedName>
        <fullName evidence="3">tRNA threonylcarbamoyladenosine biosynthesis protein TsaE</fullName>
    </recommendedName>
    <alternativeName>
        <fullName evidence="11">t(6)A37 threonylcarbamoyladenosine biosynthesis protein TsaE</fullName>
    </alternativeName>
</protein>
<dbReference type="GO" id="GO:0002949">
    <property type="term" value="P:tRNA threonylcarbamoyladenosine modification"/>
    <property type="evidence" value="ECO:0007669"/>
    <property type="project" value="InterPro"/>
</dbReference>
<evidence type="ECO:0000313" key="12">
    <source>
        <dbReference type="EMBL" id="CAA9266160.1"/>
    </source>
</evidence>
<sequence>MTLSFLTRSVDDTRRLAAGLAPLARAGDVILLAGELGAGKTAFVQGFARAMGVDEHVTSPTFTLMHTYSGRLQLLHVDVYRLDHLQEIIDLGLAELVDADAVALIEWGDMAEPVLPADFLEVRIEYGKDDDERAFSLRPVGSAWGARARAVHEALAAWARP</sequence>
<gene>
    <name evidence="12" type="ORF">AVDCRST_MAG50-3151</name>
</gene>
<dbReference type="SUPFAM" id="SSF52540">
    <property type="entry name" value="P-loop containing nucleoside triphosphate hydrolases"/>
    <property type="match status" value="1"/>
</dbReference>
<accession>A0A6J4J262</accession>
<dbReference type="GO" id="GO:0046872">
    <property type="term" value="F:metal ion binding"/>
    <property type="evidence" value="ECO:0007669"/>
    <property type="project" value="UniProtKB-KW"/>
</dbReference>
<comment type="function">
    <text evidence="10">Required for the formation of a threonylcarbamoyl group on adenosine at position 37 (t(6)A37) in tRNAs that read codons beginning with adenine. Is involved in the transfer of the threonylcarbamoyl moiety of threonylcarbamoyl-AMP (TC-AMP) to the N6 group of A37, together with TsaD and TsaB. TsaE seems to play an indirect role in the t(6)A biosynthesis pathway, possibly in regulating the core enzymatic function of TsaD.</text>
</comment>
<dbReference type="InterPro" id="IPR027417">
    <property type="entry name" value="P-loop_NTPase"/>
</dbReference>
<keyword evidence="9" id="KW-0460">Magnesium</keyword>
<evidence type="ECO:0000256" key="7">
    <source>
        <dbReference type="ARBA" id="ARBA00022741"/>
    </source>
</evidence>
<keyword evidence="6" id="KW-0479">Metal-binding</keyword>
<keyword evidence="5" id="KW-0819">tRNA processing</keyword>
<dbReference type="Gene3D" id="3.40.50.300">
    <property type="entry name" value="P-loop containing nucleotide triphosphate hydrolases"/>
    <property type="match status" value="1"/>
</dbReference>
<dbReference type="InterPro" id="IPR003442">
    <property type="entry name" value="T6A_TsaE"/>
</dbReference>
<evidence type="ECO:0000256" key="11">
    <source>
        <dbReference type="ARBA" id="ARBA00032441"/>
    </source>
</evidence>
<evidence type="ECO:0000256" key="9">
    <source>
        <dbReference type="ARBA" id="ARBA00022842"/>
    </source>
</evidence>
<dbReference type="EMBL" id="CADCTF010000150">
    <property type="protein sequence ID" value="CAA9266160.1"/>
    <property type="molecule type" value="Genomic_DNA"/>
</dbReference>
<evidence type="ECO:0000256" key="5">
    <source>
        <dbReference type="ARBA" id="ARBA00022694"/>
    </source>
</evidence>
<keyword evidence="4" id="KW-0963">Cytoplasm</keyword>
<evidence type="ECO:0000256" key="1">
    <source>
        <dbReference type="ARBA" id="ARBA00004496"/>
    </source>
</evidence>
<dbReference type="PANTHER" id="PTHR33540">
    <property type="entry name" value="TRNA THREONYLCARBAMOYLADENOSINE BIOSYNTHESIS PROTEIN TSAE"/>
    <property type="match status" value="1"/>
</dbReference>
<evidence type="ECO:0000256" key="10">
    <source>
        <dbReference type="ARBA" id="ARBA00024908"/>
    </source>
</evidence>
<comment type="similarity">
    <text evidence="2">Belongs to the TsaE family.</text>
</comment>
<evidence type="ECO:0000256" key="4">
    <source>
        <dbReference type="ARBA" id="ARBA00022490"/>
    </source>
</evidence>
<evidence type="ECO:0000256" key="2">
    <source>
        <dbReference type="ARBA" id="ARBA00007599"/>
    </source>
</evidence>
<dbReference type="Pfam" id="PF02367">
    <property type="entry name" value="TsaE"/>
    <property type="match status" value="1"/>
</dbReference>
<keyword evidence="8" id="KW-0067">ATP-binding</keyword>
<dbReference type="AlphaFoldDB" id="A0A6J4J262"/>
<evidence type="ECO:0000256" key="6">
    <source>
        <dbReference type="ARBA" id="ARBA00022723"/>
    </source>
</evidence>
<comment type="subcellular location">
    <subcellularLocation>
        <location evidence="1">Cytoplasm</location>
    </subcellularLocation>
</comment>